<name>A0A1Z4GGA0_9CYAN</name>
<proteinExistence type="predicted"/>
<dbReference type="EMBL" id="AP018174">
    <property type="protein sequence ID" value="BAY16553.1"/>
    <property type="molecule type" value="Genomic_DNA"/>
</dbReference>
<evidence type="ECO:0000313" key="3">
    <source>
        <dbReference type="EMBL" id="BAY16553.1"/>
    </source>
</evidence>
<evidence type="ECO:0000256" key="1">
    <source>
        <dbReference type="SAM" id="MobiDB-lite"/>
    </source>
</evidence>
<sequence length="234" mass="25031">MKKSREIKQVASNLFSLLVKRLSLILLAGVMVLLVGSKFDAVSASQPNAESEIESLAVCYALGTDAIGRGNLQEGINTYQKCFTSDAKITAIFPNGAQATFIGAVNWANFVSSVFQGNGYTATQHLLGSFDINVNNNTATMSSYLHATHKLSDTSIDVANGTYVDKVVIQNGKWKIKERVLTLIDFLNLSSPGSSEAEVSSAARSSNSVSNTSSDDSDSNNSKKPHKPHVAGYM</sequence>
<dbReference type="AlphaFoldDB" id="A0A1Z4GGA0"/>
<gene>
    <name evidence="3" type="ORF">NIES21_23830</name>
</gene>
<dbReference type="InterPro" id="IPR037401">
    <property type="entry name" value="SnoaL-like"/>
</dbReference>
<dbReference type="Pfam" id="PF13577">
    <property type="entry name" value="SnoaL_4"/>
    <property type="match status" value="1"/>
</dbReference>
<dbReference type="Proteomes" id="UP000218287">
    <property type="component" value="Chromosome"/>
</dbReference>
<feature type="compositionally biased region" description="Low complexity" evidence="1">
    <location>
        <begin position="191"/>
        <end position="222"/>
    </location>
</feature>
<organism evidence="3 4">
    <name type="scientific">Anabaenopsis circularis NIES-21</name>
    <dbReference type="NCBI Taxonomy" id="1085406"/>
    <lineage>
        <taxon>Bacteria</taxon>
        <taxon>Bacillati</taxon>
        <taxon>Cyanobacteriota</taxon>
        <taxon>Cyanophyceae</taxon>
        <taxon>Nostocales</taxon>
        <taxon>Nodulariaceae</taxon>
        <taxon>Anabaenopsis</taxon>
    </lineage>
</organism>
<dbReference type="InterPro" id="IPR032710">
    <property type="entry name" value="NTF2-like_dom_sf"/>
</dbReference>
<dbReference type="SUPFAM" id="SSF54427">
    <property type="entry name" value="NTF2-like"/>
    <property type="match status" value="1"/>
</dbReference>
<evidence type="ECO:0000259" key="2">
    <source>
        <dbReference type="Pfam" id="PF13577"/>
    </source>
</evidence>
<dbReference type="OrthoDB" id="981191at2"/>
<protein>
    <recommendedName>
        <fullName evidence="2">SnoaL-like domain-containing protein</fullName>
    </recommendedName>
</protein>
<feature type="domain" description="SnoaL-like" evidence="2">
    <location>
        <begin position="77"/>
        <end position="179"/>
    </location>
</feature>
<feature type="region of interest" description="Disordered" evidence="1">
    <location>
        <begin position="191"/>
        <end position="234"/>
    </location>
</feature>
<reference evidence="3 4" key="1">
    <citation type="submission" date="2017-06" db="EMBL/GenBank/DDBJ databases">
        <title>Genome sequencing of cyanobaciteial culture collection at National Institute for Environmental Studies (NIES).</title>
        <authorList>
            <person name="Hirose Y."/>
            <person name="Shimura Y."/>
            <person name="Fujisawa T."/>
            <person name="Nakamura Y."/>
            <person name="Kawachi M."/>
        </authorList>
    </citation>
    <scope>NUCLEOTIDE SEQUENCE [LARGE SCALE GENOMIC DNA]</scope>
    <source>
        <strain evidence="3 4">NIES-21</strain>
    </source>
</reference>
<keyword evidence="4" id="KW-1185">Reference proteome</keyword>
<evidence type="ECO:0000313" key="4">
    <source>
        <dbReference type="Proteomes" id="UP000218287"/>
    </source>
</evidence>
<dbReference type="Gene3D" id="3.10.450.50">
    <property type="match status" value="1"/>
</dbReference>
<accession>A0A1Z4GGA0</accession>
<feature type="compositionally biased region" description="Basic residues" evidence="1">
    <location>
        <begin position="223"/>
        <end position="234"/>
    </location>
</feature>